<dbReference type="InterPro" id="IPR014757">
    <property type="entry name" value="Tscrpt_reg_IclR_C"/>
</dbReference>
<dbReference type="SMART" id="SM00346">
    <property type="entry name" value="HTH_ICLR"/>
    <property type="match status" value="1"/>
</dbReference>
<dbReference type="InterPro" id="IPR036388">
    <property type="entry name" value="WH-like_DNA-bd_sf"/>
</dbReference>
<dbReference type="SUPFAM" id="SSF55781">
    <property type="entry name" value="GAF domain-like"/>
    <property type="match status" value="1"/>
</dbReference>
<dbReference type="AlphaFoldDB" id="A0A6J6EDK3"/>
<evidence type="ECO:0000313" key="13">
    <source>
        <dbReference type="EMBL" id="CAB5072504.1"/>
    </source>
</evidence>
<dbReference type="GO" id="GO:0003700">
    <property type="term" value="F:DNA-binding transcription factor activity"/>
    <property type="evidence" value="ECO:0007669"/>
    <property type="project" value="TreeGrafter"/>
</dbReference>
<evidence type="ECO:0000313" key="11">
    <source>
        <dbReference type="EMBL" id="CAB4808015.1"/>
    </source>
</evidence>
<dbReference type="PROSITE" id="PS51077">
    <property type="entry name" value="HTH_ICLR"/>
    <property type="match status" value="1"/>
</dbReference>
<evidence type="ECO:0000313" key="12">
    <source>
        <dbReference type="EMBL" id="CAB4938837.1"/>
    </source>
</evidence>
<dbReference type="PANTHER" id="PTHR30136">
    <property type="entry name" value="HELIX-TURN-HELIX TRANSCRIPTIONAL REGULATOR, ICLR FAMILY"/>
    <property type="match status" value="1"/>
</dbReference>
<dbReference type="EMBL" id="CAEZVC010000001">
    <property type="protein sequence ID" value="CAB4610948.1"/>
    <property type="molecule type" value="Genomic_DNA"/>
</dbReference>
<feature type="domain" description="IclR-ED" evidence="5">
    <location>
        <begin position="69"/>
        <end position="293"/>
    </location>
</feature>
<dbReference type="Gene3D" id="3.30.450.40">
    <property type="match status" value="1"/>
</dbReference>
<keyword evidence="3" id="KW-0804">Transcription</keyword>
<dbReference type="InterPro" id="IPR036390">
    <property type="entry name" value="WH_DNA-bd_sf"/>
</dbReference>
<dbReference type="EMBL" id="CAFAAM010000124">
    <property type="protein sequence ID" value="CAB4808015.1"/>
    <property type="molecule type" value="Genomic_DNA"/>
</dbReference>
<dbReference type="EMBL" id="CAEZXY010000001">
    <property type="protein sequence ID" value="CAB4692394.1"/>
    <property type="molecule type" value="Genomic_DNA"/>
</dbReference>
<dbReference type="PANTHER" id="PTHR30136:SF35">
    <property type="entry name" value="HTH-TYPE TRANSCRIPTIONAL REGULATOR RV1719"/>
    <property type="match status" value="1"/>
</dbReference>
<dbReference type="InterPro" id="IPR050707">
    <property type="entry name" value="HTH_MetabolicPath_Reg"/>
</dbReference>
<dbReference type="Gene3D" id="1.10.10.10">
    <property type="entry name" value="Winged helix-like DNA-binding domain superfamily/Winged helix DNA-binding domain"/>
    <property type="match status" value="1"/>
</dbReference>
<organism evidence="8">
    <name type="scientific">freshwater metagenome</name>
    <dbReference type="NCBI Taxonomy" id="449393"/>
    <lineage>
        <taxon>unclassified sequences</taxon>
        <taxon>metagenomes</taxon>
        <taxon>ecological metagenomes</taxon>
    </lineage>
</organism>
<dbReference type="InterPro" id="IPR029016">
    <property type="entry name" value="GAF-like_dom_sf"/>
</dbReference>
<dbReference type="EMBL" id="CAFBNJ010000001">
    <property type="protein sequence ID" value="CAB4938837.1"/>
    <property type="molecule type" value="Genomic_DNA"/>
</dbReference>
<evidence type="ECO:0000256" key="1">
    <source>
        <dbReference type="ARBA" id="ARBA00023015"/>
    </source>
</evidence>
<dbReference type="GO" id="GO:0003677">
    <property type="term" value="F:DNA binding"/>
    <property type="evidence" value="ECO:0007669"/>
    <property type="project" value="UniProtKB-KW"/>
</dbReference>
<dbReference type="EMBL" id="CAFBRD010000001">
    <property type="protein sequence ID" value="CAB5072504.1"/>
    <property type="molecule type" value="Genomic_DNA"/>
</dbReference>
<dbReference type="EMBL" id="CAEZTY010000001">
    <property type="protein sequence ID" value="CAB4574561.1"/>
    <property type="molecule type" value="Genomic_DNA"/>
</dbReference>
<keyword evidence="2" id="KW-0238">DNA-binding</keyword>
<accession>A0A6J6EDK3</accession>
<evidence type="ECO:0000313" key="10">
    <source>
        <dbReference type="EMBL" id="CAB4692394.1"/>
    </source>
</evidence>
<dbReference type="EMBL" id="CAESAL010000001">
    <property type="protein sequence ID" value="CAB4329310.1"/>
    <property type="molecule type" value="Genomic_DNA"/>
</dbReference>
<dbReference type="Pfam" id="PF09339">
    <property type="entry name" value="HTH_IclR"/>
    <property type="match status" value="1"/>
</dbReference>
<dbReference type="SUPFAM" id="SSF46785">
    <property type="entry name" value="Winged helix' DNA-binding domain"/>
    <property type="match status" value="1"/>
</dbReference>
<sequence>MPITPAPAVSRACDVLRILAATPTRRFSVSELSRLTGMARATCDAVLLALSDGGLVVRRDDRLYELGPRCISLGDAARAANSLLEIASSAADGLARRMGSCVAVSVADGDETRVADVADYSPPFAITIRVGQAVPMRPPFGAVFVAWAHHERIERWLEEPSLDESARVRYRSALADVRRRGFSVTVNTDRDLPGLLEAFSQSAGDDEARPSAEELFEEMVRSHHLPSHQPSHLDDNLSMRINQLSAPIFGSDRSVVASIMILGPNREMPGAEIDALGELVVSTADHVTRSIGGRRPVGEPWLDPR</sequence>
<proteinExistence type="predicted"/>
<evidence type="ECO:0000256" key="2">
    <source>
        <dbReference type="ARBA" id="ARBA00023125"/>
    </source>
</evidence>
<evidence type="ECO:0000259" key="4">
    <source>
        <dbReference type="PROSITE" id="PS51077"/>
    </source>
</evidence>
<evidence type="ECO:0000313" key="9">
    <source>
        <dbReference type="EMBL" id="CAB4610948.1"/>
    </source>
</evidence>
<evidence type="ECO:0000259" key="5">
    <source>
        <dbReference type="PROSITE" id="PS51078"/>
    </source>
</evidence>
<dbReference type="InterPro" id="IPR005471">
    <property type="entry name" value="Tscrpt_reg_IclR_N"/>
</dbReference>
<gene>
    <name evidence="8" type="ORF">UFOPK1762_00048</name>
    <name evidence="9" type="ORF">UFOPK1906_00027</name>
    <name evidence="10" type="ORF">UFOPK2624_00054</name>
    <name evidence="11" type="ORF">UFOPK3010_00975</name>
    <name evidence="6" type="ORF">UFOPK3331_00020</name>
    <name evidence="12" type="ORF">UFOPK3785_00032</name>
    <name evidence="7" type="ORF">UFOPK4201_01153</name>
    <name evidence="13" type="ORF">UFOPK4371_00020</name>
</gene>
<feature type="domain" description="HTH iclR-type" evidence="4">
    <location>
        <begin position="6"/>
        <end position="68"/>
    </location>
</feature>
<evidence type="ECO:0000256" key="3">
    <source>
        <dbReference type="ARBA" id="ARBA00023163"/>
    </source>
</evidence>
<evidence type="ECO:0000313" key="6">
    <source>
        <dbReference type="EMBL" id="CAB4329310.1"/>
    </source>
</evidence>
<protein>
    <submittedName>
        <fullName evidence="8">Unannotated protein</fullName>
    </submittedName>
</protein>
<keyword evidence="1" id="KW-0805">Transcription regulation</keyword>
<name>A0A6J6EDK3_9ZZZZ</name>
<evidence type="ECO:0000313" key="8">
    <source>
        <dbReference type="EMBL" id="CAB4574561.1"/>
    </source>
</evidence>
<reference evidence="8" key="1">
    <citation type="submission" date="2020-05" db="EMBL/GenBank/DDBJ databases">
        <authorList>
            <person name="Chiriac C."/>
            <person name="Salcher M."/>
            <person name="Ghai R."/>
            <person name="Kavagutti S V."/>
        </authorList>
    </citation>
    <scope>NUCLEOTIDE SEQUENCE</scope>
</reference>
<dbReference type="GO" id="GO:0045892">
    <property type="term" value="P:negative regulation of DNA-templated transcription"/>
    <property type="evidence" value="ECO:0007669"/>
    <property type="project" value="TreeGrafter"/>
</dbReference>
<dbReference type="EMBL" id="CAEUNJ010000047">
    <property type="protein sequence ID" value="CAB4371942.1"/>
    <property type="molecule type" value="Genomic_DNA"/>
</dbReference>
<dbReference type="PROSITE" id="PS51078">
    <property type="entry name" value="ICLR_ED"/>
    <property type="match status" value="1"/>
</dbReference>
<evidence type="ECO:0000313" key="7">
    <source>
        <dbReference type="EMBL" id="CAB4371942.1"/>
    </source>
</evidence>